<dbReference type="PANTHER" id="PTHR39468">
    <property type="entry name" value="CHROMOSOME 7, WHOLE GENOME SHOTGUN SEQUENCE"/>
    <property type="match status" value="1"/>
</dbReference>
<accession>A0A9P8Q605</accession>
<dbReference type="EMBL" id="JAEUBG010003117">
    <property type="protein sequence ID" value="KAH3683459.1"/>
    <property type="molecule type" value="Genomic_DNA"/>
</dbReference>
<dbReference type="AlphaFoldDB" id="A0A9P8Q605"/>
<keyword evidence="3" id="KW-1185">Reference proteome</keyword>
<feature type="domain" description="Mtf2-like C-terminal" evidence="1">
    <location>
        <begin position="13"/>
        <end position="200"/>
    </location>
</feature>
<proteinExistence type="predicted"/>
<protein>
    <recommendedName>
        <fullName evidence="1">Mtf2-like C-terminal domain-containing protein</fullName>
    </recommendedName>
</protein>
<dbReference type="InterPro" id="IPR040009">
    <property type="entry name" value="Mtf2/C5D6.12-like"/>
</dbReference>
<comment type="caution">
    <text evidence="2">The sequence shown here is derived from an EMBL/GenBank/DDBJ whole genome shotgun (WGS) entry which is preliminary data.</text>
</comment>
<dbReference type="InterPro" id="IPR043837">
    <property type="entry name" value="Mtf2-like_C"/>
</dbReference>
<evidence type="ECO:0000259" key="1">
    <source>
        <dbReference type="Pfam" id="PF19189"/>
    </source>
</evidence>
<name>A0A9P8Q605_WICPI</name>
<organism evidence="2 3">
    <name type="scientific">Wickerhamomyces pijperi</name>
    <name type="common">Yeast</name>
    <name type="synonym">Pichia pijperi</name>
    <dbReference type="NCBI Taxonomy" id="599730"/>
    <lineage>
        <taxon>Eukaryota</taxon>
        <taxon>Fungi</taxon>
        <taxon>Dikarya</taxon>
        <taxon>Ascomycota</taxon>
        <taxon>Saccharomycotina</taxon>
        <taxon>Saccharomycetes</taxon>
        <taxon>Phaffomycetales</taxon>
        <taxon>Wickerhamomycetaceae</taxon>
        <taxon>Wickerhamomyces</taxon>
    </lineage>
</organism>
<dbReference type="PANTHER" id="PTHR39468:SF1">
    <property type="entry name" value="MTF2-LIKE C-TERMINAL DOMAIN-CONTAINING PROTEIN"/>
    <property type="match status" value="1"/>
</dbReference>
<dbReference type="GO" id="GO:0005739">
    <property type="term" value="C:mitochondrion"/>
    <property type="evidence" value="ECO:0007669"/>
    <property type="project" value="InterPro"/>
</dbReference>
<dbReference type="Pfam" id="PF19189">
    <property type="entry name" value="Mtf2"/>
    <property type="match status" value="1"/>
</dbReference>
<reference evidence="2" key="2">
    <citation type="submission" date="2021-01" db="EMBL/GenBank/DDBJ databases">
        <authorList>
            <person name="Schikora-Tamarit M.A."/>
        </authorList>
    </citation>
    <scope>NUCLEOTIDE SEQUENCE</scope>
    <source>
        <strain evidence="2">CBS2887</strain>
    </source>
</reference>
<gene>
    <name evidence="2" type="ORF">WICPIJ_005578</name>
</gene>
<sequence length="205" mass="23574">MDQKTDTVDYPKVEESLAGTIEYMESIDNSYDLLKYCNEIVIKFDSNPTIGKLDLQAIKSVSDPSVPVLNQFTFPIIMKHGLMKLNDFKSPLDAITLFESLKSKSLHTFILGCGIKNYNKYIELQWSCFQDITKILNILEDLKINGIQGDLETEEILTTIKDEYADLLTEDSLTKSETFIWSERNEEDLKKLKKYIEDLSLYSSL</sequence>
<dbReference type="OrthoDB" id="4096061at2759"/>
<dbReference type="Proteomes" id="UP000774326">
    <property type="component" value="Unassembled WGS sequence"/>
</dbReference>
<evidence type="ECO:0000313" key="2">
    <source>
        <dbReference type="EMBL" id="KAH3683459.1"/>
    </source>
</evidence>
<evidence type="ECO:0000313" key="3">
    <source>
        <dbReference type="Proteomes" id="UP000774326"/>
    </source>
</evidence>
<reference evidence="2" key="1">
    <citation type="journal article" date="2021" name="Open Biol.">
        <title>Shared evolutionary footprints suggest mitochondrial oxidative damage underlies multiple complex I losses in fungi.</title>
        <authorList>
            <person name="Schikora-Tamarit M.A."/>
            <person name="Marcet-Houben M."/>
            <person name="Nosek J."/>
            <person name="Gabaldon T."/>
        </authorList>
    </citation>
    <scope>NUCLEOTIDE SEQUENCE</scope>
    <source>
        <strain evidence="2">CBS2887</strain>
    </source>
</reference>